<dbReference type="Proteomes" id="UP000309133">
    <property type="component" value="Unassembled WGS sequence"/>
</dbReference>
<dbReference type="GO" id="GO:0017168">
    <property type="term" value="F:5-oxoprolinase (ATP-hydrolyzing) activity"/>
    <property type="evidence" value="ECO:0007669"/>
    <property type="project" value="TreeGrafter"/>
</dbReference>
<proteinExistence type="predicted"/>
<dbReference type="InterPro" id="IPR003692">
    <property type="entry name" value="Hydantoinase_B"/>
</dbReference>
<dbReference type="PANTHER" id="PTHR11365:SF23">
    <property type="entry name" value="HYPOTHETICAL 5-OXOPROLINASE (EUROFUNG)-RELATED"/>
    <property type="match status" value="1"/>
</dbReference>
<evidence type="ECO:0000313" key="3">
    <source>
        <dbReference type="EMBL" id="THG29338.1"/>
    </source>
</evidence>
<organism evidence="3 4">
    <name type="scientific">Naasia lichenicola</name>
    <dbReference type="NCBI Taxonomy" id="2565933"/>
    <lineage>
        <taxon>Bacteria</taxon>
        <taxon>Bacillati</taxon>
        <taxon>Actinomycetota</taxon>
        <taxon>Actinomycetes</taxon>
        <taxon>Micrococcales</taxon>
        <taxon>Microbacteriaceae</taxon>
        <taxon>Naasia</taxon>
    </lineage>
</organism>
<feature type="compositionally biased region" description="Basic residues" evidence="1">
    <location>
        <begin position="38"/>
        <end position="52"/>
    </location>
</feature>
<name>A0A4S4FH87_9MICO</name>
<dbReference type="Pfam" id="PF02538">
    <property type="entry name" value="Hydantoinase_B"/>
    <property type="match status" value="1"/>
</dbReference>
<evidence type="ECO:0000256" key="1">
    <source>
        <dbReference type="SAM" id="MobiDB-lite"/>
    </source>
</evidence>
<gene>
    <name evidence="3" type="ORF">E6C64_11505</name>
</gene>
<evidence type="ECO:0000259" key="2">
    <source>
        <dbReference type="Pfam" id="PF02538"/>
    </source>
</evidence>
<comment type="caution">
    <text evidence="3">The sequence shown here is derived from an EMBL/GenBank/DDBJ whole genome shotgun (WGS) entry which is preliminary data.</text>
</comment>
<dbReference type="PANTHER" id="PTHR11365">
    <property type="entry name" value="5-OXOPROLINASE RELATED"/>
    <property type="match status" value="1"/>
</dbReference>
<dbReference type="GO" id="GO:0006749">
    <property type="term" value="P:glutathione metabolic process"/>
    <property type="evidence" value="ECO:0007669"/>
    <property type="project" value="TreeGrafter"/>
</dbReference>
<keyword evidence="4" id="KW-1185">Reference proteome</keyword>
<evidence type="ECO:0000313" key="4">
    <source>
        <dbReference type="Proteomes" id="UP000309133"/>
    </source>
</evidence>
<feature type="region of interest" description="Disordered" evidence="1">
    <location>
        <begin position="1"/>
        <end position="52"/>
    </location>
</feature>
<reference evidence="3 4" key="1">
    <citation type="submission" date="2019-04" db="EMBL/GenBank/DDBJ databases">
        <authorList>
            <person name="Jiang L."/>
        </authorList>
    </citation>
    <scope>NUCLEOTIDE SEQUENCE [LARGE SCALE GENOMIC DNA]</scope>
    <source>
        <strain evidence="3 4">YIM 131853</strain>
    </source>
</reference>
<feature type="compositionally biased region" description="Low complexity" evidence="1">
    <location>
        <begin position="16"/>
        <end position="37"/>
    </location>
</feature>
<dbReference type="GO" id="GO:0005829">
    <property type="term" value="C:cytosol"/>
    <property type="evidence" value="ECO:0007669"/>
    <property type="project" value="TreeGrafter"/>
</dbReference>
<dbReference type="EMBL" id="SSSM01000005">
    <property type="protein sequence ID" value="THG29338.1"/>
    <property type="molecule type" value="Genomic_DNA"/>
</dbReference>
<sequence length="599" mass="63437">MPRWICTPTTRRRRAASSAATRSARSCGWRPPSTSRPAMRRRTSPRPRRRSASWRRSLISCCWTTNCSPDYSRRPRRPRPPNSRSHHMTNWDAATLQIVWQRLISVADEMAAVLLRTAFSSVVRESNDLACAVLTADGDLLVEYGRSVPVFTGTVAGTVRNMITEFGVENIGPGDVIATNDPWFGNTHLPDFTAATPVFRDGAVVAWVASICHVSDIGGTSEGAFAQDIYEEGFCLPPVKLVDAGAPNALVRKILARNVRVPDQVLGDIDALIAANSLGVRRITAMIAGDDGLDISEAAAQIARVTEKAMRDSIRQIPDGSYTAQVELDGFEEPKQITVTIEVTGDELVVDYEGTSSQSTYGINSGSPTMGYTRYGMACLLAPDVPNNEGALRPITIRVPKGSLLNPSHTAAVSANFPAHAIPAVLSRALLGPLPSRVAAAAGTPFWVVGVRGSNEKGPFASLLCFNGGQGASEGQNGYATLSTPSNVSNTPIEVVENQVPLLVGSKRIVRGSGGAGQWSGGEGQEIEMTSIHEDPLDIIFLTERIAHAAPGLAGGGDGATGILRVDGVDVEHPKGRLTLASGSSILLRTPGGGGYGAA</sequence>
<protein>
    <submittedName>
        <fullName evidence="3">Hydantoinase B/oxoprolinase family protein</fullName>
    </submittedName>
</protein>
<accession>A0A4S4FH87</accession>
<dbReference type="InterPro" id="IPR045079">
    <property type="entry name" value="Oxoprolinase-like"/>
</dbReference>
<dbReference type="AlphaFoldDB" id="A0A4S4FH87"/>
<feature type="domain" description="Hydantoinase B/oxoprolinase" evidence="2">
    <location>
        <begin position="92"/>
        <end position="598"/>
    </location>
</feature>